<evidence type="ECO:0008006" key="3">
    <source>
        <dbReference type="Google" id="ProtNLM"/>
    </source>
</evidence>
<gene>
    <name evidence="1" type="ORF">CW751_07850</name>
</gene>
<dbReference type="OrthoDB" id="1466769at2"/>
<dbReference type="RefSeq" id="WP_101334456.1">
    <property type="nucleotide sequence ID" value="NZ_PJNI01000008.1"/>
</dbReference>
<evidence type="ECO:0000313" key="1">
    <source>
        <dbReference type="EMBL" id="PKR80674.1"/>
    </source>
</evidence>
<organism evidence="1 2">
    <name type="scientific">Brumimicrobium salinarum</name>
    <dbReference type="NCBI Taxonomy" id="2058658"/>
    <lineage>
        <taxon>Bacteria</taxon>
        <taxon>Pseudomonadati</taxon>
        <taxon>Bacteroidota</taxon>
        <taxon>Flavobacteriia</taxon>
        <taxon>Flavobacteriales</taxon>
        <taxon>Crocinitomicaceae</taxon>
        <taxon>Brumimicrobium</taxon>
    </lineage>
</organism>
<name>A0A2I0R265_9FLAO</name>
<protein>
    <recommendedName>
        <fullName evidence="3">DUF1853 domain-containing protein</fullName>
    </recommendedName>
</protein>
<dbReference type="Pfam" id="PF08907">
    <property type="entry name" value="DUF1853"/>
    <property type="match status" value="1"/>
</dbReference>
<dbReference type="InterPro" id="IPR015003">
    <property type="entry name" value="DUF1853"/>
</dbReference>
<dbReference type="Proteomes" id="UP000236654">
    <property type="component" value="Unassembled WGS sequence"/>
</dbReference>
<dbReference type="EMBL" id="PJNI01000008">
    <property type="protein sequence ID" value="PKR80674.1"/>
    <property type="molecule type" value="Genomic_DNA"/>
</dbReference>
<reference evidence="1 2" key="1">
    <citation type="submission" date="2017-12" db="EMBL/GenBank/DDBJ databases">
        <title>The draft genome sequence of Brumimicrobium saltpan LHR20.</title>
        <authorList>
            <person name="Do Z.-J."/>
            <person name="Luo H.-R."/>
        </authorList>
    </citation>
    <scope>NUCLEOTIDE SEQUENCE [LARGE SCALE GENOMIC DNA]</scope>
    <source>
        <strain evidence="1 2">LHR20</strain>
    </source>
</reference>
<evidence type="ECO:0000313" key="2">
    <source>
        <dbReference type="Proteomes" id="UP000236654"/>
    </source>
</evidence>
<comment type="caution">
    <text evidence="1">The sequence shown here is derived from an EMBL/GenBank/DDBJ whole genome shotgun (WGS) entry which is preliminary data.</text>
</comment>
<keyword evidence="2" id="KW-1185">Reference proteome</keyword>
<proteinExistence type="predicted"/>
<sequence length="281" mass="32951">MKINDEISLKNIMVKDLYWLLFSTSPLSHQYSLSSYALFPFELQEEWKVRAQTYFIELDQNPKPLEVFLHRKKNKRLGFYAEALLSYFFQTFRPITLLLQNHQIIDNKTTIGEIDFIIAYEHQVIHLECAVKYYLLSDKHRPDLPSNWIGPRKKDHLGLKLEKVLQHQLPLGKSKSVFHKINKNIDVSYLFLKGIFFTNNVKTNNKICQKIPKRYVYQSEAQNLTKPVLGVLERPNWLSATQTTSINEVSFTTIDLNIPLVNPQLLILENSEVIFVVPDDW</sequence>
<accession>A0A2I0R265</accession>
<dbReference type="AlphaFoldDB" id="A0A2I0R265"/>